<dbReference type="EMBL" id="AP018203">
    <property type="protein sequence ID" value="BAY57148.1"/>
    <property type="molecule type" value="Genomic_DNA"/>
</dbReference>
<accession>A0A1Z4JKG2</accession>
<evidence type="ECO:0000313" key="1">
    <source>
        <dbReference type="EMBL" id="BAY57148.1"/>
    </source>
</evidence>
<organism evidence="1 2">
    <name type="scientific">Leptolyngbya boryana NIES-2135</name>
    <dbReference type="NCBI Taxonomy" id="1973484"/>
    <lineage>
        <taxon>Bacteria</taxon>
        <taxon>Bacillati</taxon>
        <taxon>Cyanobacteriota</taxon>
        <taxon>Cyanophyceae</taxon>
        <taxon>Leptolyngbyales</taxon>
        <taxon>Leptolyngbyaceae</taxon>
        <taxon>Leptolyngbya group</taxon>
        <taxon>Leptolyngbya</taxon>
    </lineage>
</organism>
<sequence>MSLQEQIQQQRVKHIISSYQLDSENIELCQDCLTELLQLYPPALIELALVEILVQNWVKVPMTRGIEFFQQVQALLHHWQANQIAISFTPTEFQQVTGLDATPIFGVPSTRSIAQC</sequence>
<proteinExistence type="predicted"/>
<dbReference type="Proteomes" id="UP000217895">
    <property type="component" value="Chromosome"/>
</dbReference>
<keyword evidence="2" id="KW-1185">Reference proteome</keyword>
<protein>
    <submittedName>
        <fullName evidence="1">Uncharacterized protein</fullName>
    </submittedName>
</protein>
<reference evidence="1 2" key="1">
    <citation type="submission" date="2017-06" db="EMBL/GenBank/DDBJ databases">
        <title>Genome sequencing of cyanobaciteial culture collection at National Institute for Environmental Studies (NIES).</title>
        <authorList>
            <person name="Hirose Y."/>
            <person name="Shimura Y."/>
            <person name="Fujisawa T."/>
            <person name="Nakamura Y."/>
            <person name="Kawachi M."/>
        </authorList>
    </citation>
    <scope>NUCLEOTIDE SEQUENCE [LARGE SCALE GENOMIC DNA]</scope>
    <source>
        <strain evidence="1 2">NIES-2135</strain>
    </source>
</reference>
<name>A0A1Z4JKG2_LEPBY</name>
<gene>
    <name evidence="1" type="ORF">NIES2135_40120</name>
</gene>
<dbReference type="AlphaFoldDB" id="A0A1Z4JKG2"/>
<evidence type="ECO:0000313" key="2">
    <source>
        <dbReference type="Proteomes" id="UP000217895"/>
    </source>
</evidence>